<protein>
    <submittedName>
        <fullName evidence="1">Uncharacterized protein</fullName>
    </submittedName>
</protein>
<accession>A0ACB8Q7B8</accession>
<dbReference type="Proteomes" id="UP000814128">
    <property type="component" value="Unassembled WGS sequence"/>
</dbReference>
<reference evidence="1" key="2">
    <citation type="journal article" date="2022" name="New Phytol.">
        <title>Evolutionary transition to the ectomycorrhizal habit in the genomes of a hyperdiverse lineage of mushroom-forming fungi.</title>
        <authorList>
            <person name="Looney B."/>
            <person name="Miyauchi S."/>
            <person name="Morin E."/>
            <person name="Drula E."/>
            <person name="Courty P.E."/>
            <person name="Kohler A."/>
            <person name="Kuo A."/>
            <person name="LaButti K."/>
            <person name="Pangilinan J."/>
            <person name="Lipzen A."/>
            <person name="Riley R."/>
            <person name="Andreopoulos W."/>
            <person name="He G."/>
            <person name="Johnson J."/>
            <person name="Nolan M."/>
            <person name="Tritt A."/>
            <person name="Barry K.W."/>
            <person name="Grigoriev I.V."/>
            <person name="Nagy L.G."/>
            <person name="Hibbett D."/>
            <person name="Henrissat B."/>
            <person name="Matheny P.B."/>
            <person name="Labbe J."/>
            <person name="Martin F.M."/>
        </authorList>
    </citation>
    <scope>NUCLEOTIDE SEQUENCE</scope>
    <source>
        <strain evidence="1">EC-137</strain>
    </source>
</reference>
<gene>
    <name evidence="1" type="ORF">K488DRAFT_21876</name>
</gene>
<sequence length="55" mass="6388">ERDRAVVMVNVAMKTDTWKQIDFPSSDVVVVQIKGFFGKLTIFNIYNNCEYSRTL</sequence>
<organism evidence="1 2">
    <name type="scientific">Vararia minispora EC-137</name>
    <dbReference type="NCBI Taxonomy" id="1314806"/>
    <lineage>
        <taxon>Eukaryota</taxon>
        <taxon>Fungi</taxon>
        <taxon>Dikarya</taxon>
        <taxon>Basidiomycota</taxon>
        <taxon>Agaricomycotina</taxon>
        <taxon>Agaricomycetes</taxon>
        <taxon>Russulales</taxon>
        <taxon>Lachnocladiaceae</taxon>
        <taxon>Vararia</taxon>
    </lineage>
</organism>
<keyword evidence="2" id="KW-1185">Reference proteome</keyword>
<dbReference type="EMBL" id="MU273902">
    <property type="protein sequence ID" value="KAI0027451.1"/>
    <property type="molecule type" value="Genomic_DNA"/>
</dbReference>
<name>A0ACB8Q7B8_9AGAM</name>
<evidence type="ECO:0000313" key="2">
    <source>
        <dbReference type="Proteomes" id="UP000814128"/>
    </source>
</evidence>
<evidence type="ECO:0000313" key="1">
    <source>
        <dbReference type="EMBL" id="KAI0027451.1"/>
    </source>
</evidence>
<comment type="caution">
    <text evidence="1">The sequence shown here is derived from an EMBL/GenBank/DDBJ whole genome shotgun (WGS) entry which is preliminary data.</text>
</comment>
<feature type="non-terminal residue" evidence="1">
    <location>
        <position position="55"/>
    </location>
</feature>
<proteinExistence type="predicted"/>
<reference evidence="1" key="1">
    <citation type="submission" date="2021-02" db="EMBL/GenBank/DDBJ databases">
        <authorList>
            <consortium name="DOE Joint Genome Institute"/>
            <person name="Ahrendt S."/>
            <person name="Looney B.P."/>
            <person name="Miyauchi S."/>
            <person name="Morin E."/>
            <person name="Drula E."/>
            <person name="Courty P.E."/>
            <person name="Chicoki N."/>
            <person name="Fauchery L."/>
            <person name="Kohler A."/>
            <person name="Kuo A."/>
            <person name="Labutti K."/>
            <person name="Pangilinan J."/>
            <person name="Lipzen A."/>
            <person name="Riley R."/>
            <person name="Andreopoulos W."/>
            <person name="He G."/>
            <person name="Johnson J."/>
            <person name="Barry K.W."/>
            <person name="Grigoriev I.V."/>
            <person name="Nagy L."/>
            <person name="Hibbett D."/>
            <person name="Henrissat B."/>
            <person name="Matheny P.B."/>
            <person name="Labbe J."/>
            <person name="Martin F."/>
        </authorList>
    </citation>
    <scope>NUCLEOTIDE SEQUENCE</scope>
    <source>
        <strain evidence="1">EC-137</strain>
    </source>
</reference>
<feature type="non-terminal residue" evidence="1">
    <location>
        <position position="1"/>
    </location>
</feature>